<dbReference type="Proteomes" id="UP000030742">
    <property type="component" value="Unassembled WGS sequence"/>
</dbReference>
<dbReference type="GO" id="GO:0005524">
    <property type="term" value="F:ATP binding"/>
    <property type="evidence" value="ECO:0007669"/>
    <property type="project" value="UniProtKB-UniRule"/>
</dbReference>
<dbReference type="Proteomes" id="UP000019118">
    <property type="component" value="Unassembled WGS sequence"/>
</dbReference>
<dbReference type="Gene3D" id="3.30.590.10">
    <property type="entry name" value="Glutamine synthetase/guanido kinase, catalytic domain"/>
    <property type="match status" value="1"/>
</dbReference>
<dbReference type="InterPro" id="IPR022414">
    <property type="entry name" value="ATP-guanido_PTrfase_cat"/>
</dbReference>
<dbReference type="PROSITE" id="PS00112">
    <property type="entry name" value="PHOSPHAGEN_KINASE"/>
    <property type="match status" value="1"/>
</dbReference>
<feature type="non-terminal residue" evidence="12">
    <location>
        <position position="1"/>
    </location>
</feature>
<dbReference type="OrthoDB" id="430219at2759"/>
<feature type="binding site" evidence="8">
    <location>
        <position position="247"/>
    </location>
    <ligand>
        <name>ATP</name>
        <dbReference type="ChEBI" id="CHEBI:30616"/>
    </ligand>
</feature>
<evidence type="ECO:0000256" key="1">
    <source>
        <dbReference type="ARBA" id="ARBA00006798"/>
    </source>
</evidence>
<dbReference type="Pfam" id="PF02807">
    <property type="entry name" value="ATP-gua_PtransN"/>
    <property type="match status" value="1"/>
</dbReference>
<evidence type="ECO:0000256" key="4">
    <source>
        <dbReference type="ARBA" id="ARBA00022741"/>
    </source>
</evidence>
<dbReference type="AlphaFoldDB" id="N6TMV3"/>
<dbReference type="FunFam" id="1.10.135.10:FF:000003">
    <property type="entry name" value="Three-domain arginine kinase"/>
    <property type="match status" value="1"/>
</dbReference>
<dbReference type="Gene3D" id="1.10.135.10">
    <property type="entry name" value="ATP:guanido phosphotransferase, N-terminal domain"/>
    <property type="match status" value="1"/>
</dbReference>
<evidence type="ECO:0000256" key="8">
    <source>
        <dbReference type="PROSITE-ProRule" id="PRU00843"/>
    </source>
</evidence>
<dbReference type="EMBL" id="KB632403">
    <property type="protein sequence ID" value="ERL94990.1"/>
    <property type="molecule type" value="Genomic_DNA"/>
</dbReference>
<feature type="binding site" evidence="8">
    <location>
        <position position="203"/>
    </location>
    <ligand>
        <name>ATP</name>
        <dbReference type="ChEBI" id="CHEBI:30616"/>
    </ligand>
</feature>
<dbReference type="PROSITE" id="PS51510">
    <property type="entry name" value="PHOSPHAGEN_KINASE_C"/>
    <property type="match status" value="1"/>
</dbReference>
<dbReference type="InterPro" id="IPR036802">
    <property type="entry name" value="ATP-guanido_PTrfase_N_sf"/>
</dbReference>
<evidence type="ECO:0000256" key="6">
    <source>
        <dbReference type="ARBA" id="ARBA00022840"/>
    </source>
</evidence>
<keyword evidence="4 8" id="KW-0547">Nucleotide-binding</keyword>
<dbReference type="GO" id="GO:0004054">
    <property type="term" value="F:arginine kinase activity"/>
    <property type="evidence" value="ECO:0007669"/>
    <property type="project" value="UniProtKB-EC"/>
</dbReference>
<keyword evidence="6 8" id="KW-0067">ATP-binding</keyword>
<dbReference type="HOGENOM" id="CLU_019868_0_0_1"/>
<accession>N6TMV3</accession>
<dbReference type="PROSITE" id="PS51509">
    <property type="entry name" value="PHOSPHAGEN_KINASE_N"/>
    <property type="match status" value="1"/>
</dbReference>
<keyword evidence="15" id="KW-1185">Reference proteome</keyword>
<feature type="domain" description="Phosphagen kinase C-terminal" evidence="11">
    <location>
        <begin position="137"/>
        <end position="374"/>
    </location>
</feature>
<dbReference type="EC" id="2.7.3.3" evidence="2"/>
<dbReference type="InterPro" id="IPR022413">
    <property type="entry name" value="ATP-guanido_PTrfase_N"/>
</dbReference>
<evidence type="ECO:0000313" key="12">
    <source>
        <dbReference type="EMBL" id="ENN81844.1"/>
    </source>
</evidence>
<evidence type="ECO:0000313" key="15">
    <source>
        <dbReference type="Proteomes" id="UP000019118"/>
    </source>
</evidence>
<keyword evidence="3 8" id="KW-0808">Transferase</keyword>
<evidence type="ECO:0000313" key="13">
    <source>
        <dbReference type="EMBL" id="ERL94990.1"/>
    </source>
</evidence>
<dbReference type="OMA" id="ERCKAIM"/>
<organism evidence="12">
    <name type="scientific">Dendroctonus ponderosae</name>
    <name type="common">Mountain pine beetle</name>
    <dbReference type="NCBI Taxonomy" id="77166"/>
    <lineage>
        <taxon>Eukaryota</taxon>
        <taxon>Metazoa</taxon>
        <taxon>Ecdysozoa</taxon>
        <taxon>Arthropoda</taxon>
        <taxon>Hexapoda</taxon>
        <taxon>Insecta</taxon>
        <taxon>Pterygota</taxon>
        <taxon>Neoptera</taxon>
        <taxon>Endopterygota</taxon>
        <taxon>Coleoptera</taxon>
        <taxon>Polyphaga</taxon>
        <taxon>Cucujiformia</taxon>
        <taxon>Curculionidae</taxon>
        <taxon>Scolytinae</taxon>
        <taxon>Dendroctonus</taxon>
    </lineage>
</organism>
<dbReference type="CDD" id="cd07932">
    <property type="entry name" value="arginine_kinase_like"/>
    <property type="match status" value="1"/>
</dbReference>
<feature type="domain" description="Phosphagen kinase N-terminal" evidence="10">
    <location>
        <begin position="26"/>
        <end position="110"/>
    </location>
</feature>
<evidence type="ECO:0000313" key="14">
    <source>
        <dbReference type="EnsemblMetazoa" id="XP_019772879.1"/>
    </source>
</evidence>
<dbReference type="Pfam" id="PF00217">
    <property type="entry name" value="ATP-gua_Ptrans"/>
    <property type="match status" value="1"/>
</dbReference>
<gene>
    <name evidence="14" type="primary">109546374</name>
    <name evidence="13" type="ORF">D910_12262</name>
    <name evidence="12" type="ORF">YQE_01782</name>
</gene>
<feature type="binding site" evidence="8">
    <location>
        <begin position="140"/>
        <end position="144"/>
    </location>
    <ligand>
        <name>ATP</name>
        <dbReference type="ChEBI" id="CHEBI:30616"/>
    </ligand>
</feature>
<evidence type="ECO:0000256" key="3">
    <source>
        <dbReference type="ARBA" id="ARBA00022679"/>
    </source>
</evidence>
<dbReference type="PANTHER" id="PTHR11547">
    <property type="entry name" value="ARGININE OR CREATINE KINASE"/>
    <property type="match status" value="1"/>
</dbReference>
<reference evidence="14" key="2">
    <citation type="submission" date="2024-08" db="UniProtKB">
        <authorList>
            <consortium name="EnsemblMetazoa"/>
        </authorList>
    </citation>
    <scope>IDENTIFICATION</scope>
</reference>
<evidence type="ECO:0000256" key="7">
    <source>
        <dbReference type="PROSITE-ProRule" id="PRU00842"/>
    </source>
</evidence>
<dbReference type="InterPro" id="IPR000749">
    <property type="entry name" value="ATP-guanido_PTrfase"/>
</dbReference>
<dbReference type="SUPFAM" id="SSF55931">
    <property type="entry name" value="Glutamine synthetase/guanido kinase"/>
    <property type="match status" value="1"/>
</dbReference>
<evidence type="ECO:0000259" key="10">
    <source>
        <dbReference type="PROSITE" id="PS51509"/>
    </source>
</evidence>
<dbReference type="GO" id="GO:0005615">
    <property type="term" value="C:extracellular space"/>
    <property type="evidence" value="ECO:0007669"/>
    <property type="project" value="TreeGrafter"/>
</dbReference>
<comment type="similarity">
    <text evidence="1 7 9">Belongs to the ATP:guanido phosphotransferase family.</text>
</comment>
<evidence type="ECO:0000313" key="16">
    <source>
        <dbReference type="Proteomes" id="UP000030742"/>
    </source>
</evidence>
<evidence type="ECO:0000256" key="5">
    <source>
        <dbReference type="ARBA" id="ARBA00022777"/>
    </source>
</evidence>
<dbReference type="KEGG" id="dpa:109546374"/>
<sequence>MAKASPKPKCKKCEEKCGKGKASPEILTQLEAGFDKLSNSDSPSMLKRFLTREVLDKLKTKKTSFGSTLLDCIQSGLENLDSGIGIYAADPECYQVFAELFDPIIEEYHNVKKSDKQPSTDWGSPNVFGNLDPKGEFVVSTRVRCCRTLKGYPFNPCMTEENYKDIESQMQAILNDLTGDLSGTYNPLTSMPKDVQQKLIEDHYLFKEGDRFLQSANACRYWPTGRGIFYNQNKSFLIWICEEDHLRIMCMQQGGNVGEVYKRLVTAVNEIQKKISFVTNDRFGYLTFCPTNLGTTIRASVHIKVPRLSKNMDKFKQLADKYHLQIRGAQGEHSDSPDGVYDLSNRRRLGLTEFQCMKEMYDGITEIIKAEKEAK</sequence>
<dbReference type="GO" id="GO:0046314">
    <property type="term" value="P:phosphocreatine biosynthetic process"/>
    <property type="evidence" value="ECO:0007669"/>
    <property type="project" value="InterPro"/>
</dbReference>
<feature type="binding site" evidence="8">
    <location>
        <begin position="298"/>
        <end position="302"/>
    </location>
    <ligand>
        <name>ATP</name>
        <dbReference type="ChEBI" id="CHEBI:30616"/>
    </ligand>
</feature>
<keyword evidence="5 8" id="KW-0418">Kinase</keyword>
<name>N6TMV3_DENPD</name>
<dbReference type="InterPro" id="IPR014746">
    <property type="entry name" value="Gln_synth/guanido_kin_cat_dom"/>
</dbReference>
<dbReference type="STRING" id="77166.N6TMV3"/>
<feature type="binding site" evidence="8">
    <location>
        <begin position="327"/>
        <end position="332"/>
    </location>
    <ligand>
        <name>ATP</name>
        <dbReference type="ChEBI" id="CHEBI:30616"/>
    </ligand>
</feature>
<dbReference type="InterPro" id="IPR022415">
    <property type="entry name" value="ATP-guanido_PTrfase_AS"/>
</dbReference>
<dbReference type="GO" id="GO:0004111">
    <property type="term" value="F:creatine kinase activity"/>
    <property type="evidence" value="ECO:0007669"/>
    <property type="project" value="InterPro"/>
</dbReference>
<dbReference type="PANTHER" id="PTHR11547:SF38">
    <property type="entry name" value="ARGININE KINASE 1-RELATED"/>
    <property type="match status" value="1"/>
</dbReference>
<proteinExistence type="inferred from homology"/>
<evidence type="ECO:0000259" key="11">
    <source>
        <dbReference type="PROSITE" id="PS51510"/>
    </source>
</evidence>
<evidence type="ECO:0000256" key="2">
    <source>
        <dbReference type="ARBA" id="ARBA00012230"/>
    </source>
</evidence>
<evidence type="ECO:0000256" key="9">
    <source>
        <dbReference type="RuleBase" id="RU000505"/>
    </source>
</evidence>
<dbReference type="SUPFAM" id="SSF48034">
    <property type="entry name" value="Guanido kinase N-terminal domain"/>
    <property type="match status" value="1"/>
</dbReference>
<dbReference type="FunFam" id="3.30.590.10:FF:000006">
    <property type="entry name" value="Arginine kinase 1"/>
    <property type="match status" value="1"/>
</dbReference>
<reference evidence="15 16" key="1">
    <citation type="journal article" date="2013" name="Genome Biol.">
        <title>Draft genome of the mountain pine beetle, Dendroctonus ponderosae Hopkins, a major forest pest.</title>
        <authorList>
            <person name="Keeling C.I."/>
            <person name="Yuen M.M."/>
            <person name="Liao N.Y."/>
            <person name="Docking T.R."/>
            <person name="Chan S.K."/>
            <person name="Taylor G.A."/>
            <person name="Palmquist D.L."/>
            <person name="Jackman S.D."/>
            <person name="Nguyen A."/>
            <person name="Li M."/>
            <person name="Henderson H."/>
            <person name="Janes J.K."/>
            <person name="Zhao Y."/>
            <person name="Pandoh P."/>
            <person name="Moore R."/>
            <person name="Sperling F.A."/>
            <person name="Huber D.P."/>
            <person name="Birol I."/>
            <person name="Jones S.J."/>
            <person name="Bohlmann J."/>
        </authorList>
    </citation>
    <scope>NUCLEOTIDE SEQUENCE</scope>
</reference>
<protein>
    <recommendedName>
        <fullName evidence="2">arginine kinase</fullName>
        <ecNumber evidence="2">2.7.3.3</ecNumber>
    </recommendedName>
</protein>
<dbReference type="EnsemblMetazoa" id="XM_019917320.1">
    <property type="protein sequence ID" value="XP_019772879.1"/>
    <property type="gene ID" value="LOC109546374"/>
</dbReference>
<dbReference type="EMBL" id="KB740047">
    <property type="protein sequence ID" value="ENN81844.1"/>
    <property type="molecule type" value="Genomic_DNA"/>
</dbReference>